<feature type="region of interest" description="Disordered" evidence="4">
    <location>
        <begin position="364"/>
        <end position="432"/>
    </location>
</feature>
<comment type="similarity">
    <text evidence="2">Belongs to the TBCC family.</text>
</comment>
<dbReference type="GO" id="GO:0005737">
    <property type="term" value="C:cytoplasm"/>
    <property type="evidence" value="ECO:0007669"/>
    <property type="project" value="UniProtKB-SubCell"/>
</dbReference>
<dbReference type="PROSITE" id="PS51329">
    <property type="entry name" value="C_CAP_COFACTOR_C"/>
    <property type="match status" value="1"/>
</dbReference>
<dbReference type="EMBL" id="NAJL01000076">
    <property type="protein sequence ID" value="TKA22380.1"/>
    <property type="molecule type" value="Genomic_DNA"/>
</dbReference>
<protein>
    <recommendedName>
        <fullName evidence="5">C-CAP/cofactor C-like domain-containing protein</fullName>
    </recommendedName>
</protein>
<dbReference type="PANTHER" id="PTHR15139:SF0">
    <property type="entry name" value="TUBULIN-SPECIFIC CHAPERONE C"/>
    <property type="match status" value="1"/>
</dbReference>
<dbReference type="AlphaFoldDB" id="A0A4U0TKH2"/>
<feature type="compositionally biased region" description="Basic and acidic residues" evidence="4">
    <location>
        <begin position="415"/>
        <end position="432"/>
    </location>
</feature>
<dbReference type="Gene3D" id="1.20.58.1250">
    <property type="entry name" value="Tubulin Binding Cofactor C, N-terminal domain"/>
    <property type="match status" value="1"/>
</dbReference>
<dbReference type="Gene3D" id="2.160.20.70">
    <property type="match status" value="1"/>
</dbReference>
<feature type="domain" description="C-CAP/cofactor C-like" evidence="5">
    <location>
        <begin position="473"/>
        <end position="615"/>
    </location>
</feature>
<dbReference type="Proteomes" id="UP000308549">
    <property type="component" value="Unassembled WGS sequence"/>
</dbReference>
<feature type="region of interest" description="Disordered" evidence="4">
    <location>
        <begin position="470"/>
        <end position="506"/>
    </location>
</feature>
<dbReference type="GO" id="GO:0007021">
    <property type="term" value="P:tubulin complex assembly"/>
    <property type="evidence" value="ECO:0007669"/>
    <property type="project" value="TreeGrafter"/>
</dbReference>
<evidence type="ECO:0000256" key="4">
    <source>
        <dbReference type="SAM" id="MobiDB-lite"/>
    </source>
</evidence>
<proteinExistence type="inferred from homology"/>
<dbReference type="Pfam" id="PF07986">
    <property type="entry name" value="TBCC"/>
    <property type="match status" value="1"/>
</dbReference>
<comment type="subcellular location">
    <subcellularLocation>
        <location evidence="1">Cytoplasm</location>
    </subcellularLocation>
</comment>
<accession>A0A4U0TKH2</accession>
<name>A0A4U0TKH2_9PEZI</name>
<dbReference type="PANTHER" id="PTHR15139">
    <property type="entry name" value="TUBULIN FOLDING COFACTOR C"/>
    <property type="match status" value="1"/>
</dbReference>
<dbReference type="InterPro" id="IPR012945">
    <property type="entry name" value="Tubulin-bd_cofactor_C_dom"/>
</dbReference>
<gene>
    <name evidence="6" type="ORF">B0A50_08262</name>
</gene>
<keyword evidence="7" id="KW-1185">Reference proteome</keyword>
<evidence type="ECO:0000313" key="7">
    <source>
        <dbReference type="Proteomes" id="UP000308549"/>
    </source>
</evidence>
<feature type="compositionally biased region" description="Low complexity" evidence="4">
    <location>
        <begin position="403"/>
        <end position="414"/>
    </location>
</feature>
<evidence type="ECO:0000256" key="1">
    <source>
        <dbReference type="ARBA" id="ARBA00004496"/>
    </source>
</evidence>
<dbReference type="GO" id="GO:0007023">
    <property type="term" value="P:post-chaperonin tubulin folding pathway"/>
    <property type="evidence" value="ECO:0007669"/>
    <property type="project" value="InterPro"/>
</dbReference>
<dbReference type="OrthoDB" id="1913277at2759"/>
<feature type="compositionally biased region" description="Low complexity" evidence="4">
    <location>
        <begin position="470"/>
        <end position="497"/>
    </location>
</feature>
<comment type="caution">
    <text evidence="6">The sequence shown here is derived from an EMBL/GenBank/DDBJ whole genome shotgun (WGS) entry which is preliminary data.</text>
</comment>
<dbReference type="InterPro" id="IPR017901">
    <property type="entry name" value="C-CAP_CF_C-like"/>
</dbReference>
<sequence>MADHSPTQDQIQNVYQPKDALGAAIKATTVTAAAGAFVSTIQNTLTRQNVGAMGAFTKFGGTTAVFAAMGGAYEFSKNASANLRQKDDAYNPTLGGFMAGTMLGLRFRSAPAVVGYGCALAVVLGAFSYTGGKLDGYRRDPMVDEVARKEYLRKNRRRDIEGTLEELGEGRGIYGPGYVERRAQRIKDAYGPESTITRVLNSEKDGFLGQHGPAASQKTFPQSLGQGIRLTVEPTMEAQTTTNQPSDLTRDLDTSDKFFRYFQRAVTGTANLPLSSQTTDREEAPQFSPTNTSYLLIKDLQTQIAQLPSISASSDARGEALKHCQADLARLSDLVRACAAILPARDQRNYGEAVKGLAGRLEDARREGGGKGKFSFKGRGGRGGKMGATGATSASVLPQTAVAAGAEADESGSAGREEGRTGPRAEERGLEITDRKNAYITLPPSRSAHDAPSSAILSNLTRCVIDLTRTTYPPASTDPSSTTTTTTTTTTNNNTDTSQPHNPPPLATLTLKNLTDSLILCGRIHGPLHLTAVTRCVVVAETRQFRMHDSRDTDVYVGMESRPIIEGCVGIGFAPLPRAFLTAARRVKVAEGEDEREVEGEEERGLWSQVDDFKWLRREPSPHWRILGAGERVREGVWEGLVVGGEGVEVEVEGVLSAVGIGEGEGREGGGSTSVLSGWR</sequence>
<keyword evidence="3" id="KW-0963">Cytoplasm</keyword>
<evidence type="ECO:0000259" key="5">
    <source>
        <dbReference type="PROSITE" id="PS51329"/>
    </source>
</evidence>
<organism evidence="6 7">
    <name type="scientific">Salinomyces thailandicus</name>
    <dbReference type="NCBI Taxonomy" id="706561"/>
    <lineage>
        <taxon>Eukaryota</taxon>
        <taxon>Fungi</taxon>
        <taxon>Dikarya</taxon>
        <taxon>Ascomycota</taxon>
        <taxon>Pezizomycotina</taxon>
        <taxon>Dothideomycetes</taxon>
        <taxon>Dothideomycetidae</taxon>
        <taxon>Mycosphaerellales</taxon>
        <taxon>Teratosphaeriaceae</taxon>
        <taxon>Salinomyces</taxon>
    </lineage>
</organism>
<evidence type="ECO:0000256" key="3">
    <source>
        <dbReference type="ARBA" id="ARBA00022490"/>
    </source>
</evidence>
<evidence type="ECO:0000256" key="2">
    <source>
        <dbReference type="ARBA" id="ARBA00008848"/>
    </source>
</evidence>
<dbReference type="InterPro" id="IPR038397">
    <property type="entry name" value="TBCC_N_sf"/>
</dbReference>
<dbReference type="InterPro" id="IPR016098">
    <property type="entry name" value="CAP/MinC_C"/>
</dbReference>
<evidence type="ECO:0000313" key="6">
    <source>
        <dbReference type="EMBL" id="TKA22380.1"/>
    </source>
</evidence>
<dbReference type="InterPro" id="IPR027684">
    <property type="entry name" value="TBCC"/>
</dbReference>
<reference evidence="6 7" key="1">
    <citation type="submission" date="2017-03" db="EMBL/GenBank/DDBJ databases">
        <title>Genomes of endolithic fungi from Antarctica.</title>
        <authorList>
            <person name="Coleine C."/>
            <person name="Masonjones S."/>
            <person name="Stajich J.E."/>
        </authorList>
    </citation>
    <scope>NUCLEOTIDE SEQUENCE [LARGE SCALE GENOMIC DNA]</scope>
    <source>
        <strain evidence="6 7">CCFEE 6315</strain>
    </source>
</reference>